<evidence type="ECO:0000259" key="3">
    <source>
        <dbReference type="Pfam" id="PF01555"/>
    </source>
</evidence>
<gene>
    <name evidence="4" type="ORF">MFUM_2131</name>
</gene>
<keyword evidence="1 4" id="KW-0489">Methyltransferase</keyword>
<evidence type="ECO:0000256" key="2">
    <source>
        <dbReference type="ARBA" id="ARBA00022679"/>
    </source>
</evidence>
<organism evidence="4 5">
    <name type="scientific">Candidatus Methylacidiphilum fumarolicum</name>
    <dbReference type="NCBI Taxonomy" id="591154"/>
    <lineage>
        <taxon>Bacteria</taxon>
        <taxon>Pseudomonadati</taxon>
        <taxon>Verrucomicrobiota</taxon>
        <taxon>Methylacidiphilae</taxon>
        <taxon>Methylacidiphilales</taxon>
        <taxon>Methylacidiphilaceae</taxon>
        <taxon>Methylacidiphilum (ex Ratnadevi et al. 2023)</taxon>
    </lineage>
</organism>
<accession>A0ABM9IFF0</accession>
<dbReference type="InterPro" id="IPR002941">
    <property type="entry name" value="DNA_methylase_N4/N6"/>
</dbReference>
<dbReference type="GO" id="GO:0008168">
    <property type="term" value="F:methyltransferase activity"/>
    <property type="evidence" value="ECO:0007669"/>
    <property type="project" value="UniProtKB-KW"/>
</dbReference>
<evidence type="ECO:0000256" key="1">
    <source>
        <dbReference type="ARBA" id="ARBA00022603"/>
    </source>
</evidence>
<dbReference type="Pfam" id="PF01555">
    <property type="entry name" value="N6_N4_Mtase"/>
    <property type="match status" value="1"/>
</dbReference>
<dbReference type="SUPFAM" id="SSF53335">
    <property type="entry name" value="S-adenosyl-L-methionine-dependent methyltransferases"/>
    <property type="match status" value="3"/>
</dbReference>
<name>A0ABM9IFF0_9BACT</name>
<evidence type="ECO:0000313" key="4">
    <source>
        <dbReference type="EMBL" id="CAI9086443.1"/>
    </source>
</evidence>
<evidence type="ECO:0000313" key="5">
    <source>
        <dbReference type="Proteomes" id="UP001161497"/>
    </source>
</evidence>
<protein>
    <submittedName>
        <fullName evidence="4">DNA modification methylase</fullName>
    </submittedName>
</protein>
<reference evidence="4" key="1">
    <citation type="submission" date="2023-03" db="EMBL/GenBank/DDBJ databases">
        <authorList>
            <person name="Cremers G."/>
            <person name="Picone N."/>
        </authorList>
    </citation>
    <scope>NUCLEOTIDE SEQUENCE</scope>
    <source>
        <strain evidence="4">Sample_alias</strain>
    </source>
</reference>
<dbReference type="RefSeq" id="WP_009059509.1">
    <property type="nucleotide sequence ID" value="NZ_JAHXRZ010000001.1"/>
</dbReference>
<dbReference type="Gene3D" id="3.40.50.150">
    <property type="entry name" value="Vaccinia Virus protein VP39"/>
    <property type="match status" value="2"/>
</dbReference>
<dbReference type="EMBL" id="OX458932">
    <property type="protein sequence ID" value="CAI9086443.1"/>
    <property type="molecule type" value="Genomic_DNA"/>
</dbReference>
<proteinExistence type="predicted"/>
<sequence>MNNERHIQCHAECETKGALRIPDSVYGRLVFSQYCAPKNVCRTLPTNAQSPILGLNTVCPYYTMFPLEFPLRRLTNADKNEWVLDPFCGRGTTLFAARLLGLGCVGIDSNPIAAAIAAAKLAQTTSDAVVETARSILTSQSSPISMPAGDFWNLCYHPDTLKEICILRERLMESCKTAEEIVLRALLLGILHGPRNRGLPTYLSNQMPRTYATKPNAAVRYWQRTNKTEPPRVDVLNAVKRRAEYSLRIIPPPSKGAVYFGDAQHTDRVVPASYRFNWVVTSPPYFGMCTYRPDQWLRNWFLGGADAVDYSQEGQISHSADRFTEELSNVWKSVAKRCSPGAILIIRFGYLPSVPVDAREILQMSLNLADSGWRIRRWIDAGSANNGRRQSEQFCRMMKAATREFDVYARLEG</sequence>
<feature type="domain" description="DNA methylase N-4/N-6" evidence="3">
    <location>
        <begin position="65"/>
        <end position="117"/>
    </location>
</feature>
<keyword evidence="5" id="KW-1185">Reference proteome</keyword>
<dbReference type="InterPro" id="IPR029063">
    <property type="entry name" value="SAM-dependent_MTases_sf"/>
</dbReference>
<dbReference type="Proteomes" id="UP001161497">
    <property type="component" value="Chromosome"/>
</dbReference>
<dbReference type="GO" id="GO:0032259">
    <property type="term" value="P:methylation"/>
    <property type="evidence" value="ECO:0007669"/>
    <property type="project" value="UniProtKB-KW"/>
</dbReference>
<keyword evidence="2" id="KW-0808">Transferase</keyword>